<name>A0A1M6M2W0_9RHOB</name>
<keyword evidence="3" id="KW-0238">DNA-binding</keyword>
<dbReference type="OrthoDB" id="7222937at2"/>
<dbReference type="PROSITE" id="PS51898">
    <property type="entry name" value="TYR_RECOMBINASE"/>
    <property type="match status" value="1"/>
</dbReference>
<dbReference type="STRING" id="1470563.SAMN05444000_1131"/>
<proteinExistence type="inferred from homology"/>
<evidence type="ECO:0000256" key="2">
    <source>
        <dbReference type="ARBA" id="ARBA00022908"/>
    </source>
</evidence>
<evidence type="ECO:0000313" key="7">
    <source>
        <dbReference type="Proteomes" id="UP000183982"/>
    </source>
</evidence>
<reference evidence="7" key="1">
    <citation type="submission" date="2016-11" db="EMBL/GenBank/DDBJ databases">
        <authorList>
            <person name="Varghese N."/>
            <person name="Submissions S."/>
        </authorList>
    </citation>
    <scope>NUCLEOTIDE SEQUENCE [LARGE SCALE GENOMIC DNA]</scope>
    <source>
        <strain evidence="7">DSM 100564</strain>
    </source>
</reference>
<dbReference type="InterPro" id="IPR046668">
    <property type="entry name" value="DUF6538"/>
</dbReference>
<gene>
    <name evidence="6" type="ORF">SAMN05444000_1131</name>
</gene>
<dbReference type="Gene3D" id="1.10.150.130">
    <property type="match status" value="1"/>
</dbReference>
<dbReference type="InterPro" id="IPR002104">
    <property type="entry name" value="Integrase_catalytic"/>
</dbReference>
<dbReference type="GO" id="GO:0006310">
    <property type="term" value="P:DNA recombination"/>
    <property type="evidence" value="ECO:0007669"/>
    <property type="project" value="UniProtKB-KW"/>
</dbReference>
<dbReference type="InterPro" id="IPR050090">
    <property type="entry name" value="Tyrosine_recombinase_XerCD"/>
</dbReference>
<sequence>MSETISRPFTFVKDGVFYFSRRIPRELRNHYTSPRIAYSLRTKSPNIAEVRARRAADQLDEYWYHLRCRDAELPGKHLLRLQRTAGAEAIDQQISVSSSFVPLSEAVRIYLQLKGKGRPLSFRQAAERACGYVIDACGDKHLDAYTKADANAFRDALIARGLAGSSMTRVFGTVRAVTNFAASEQGLTLNNPFAGVYYDRSAGVTDRTSVPADALTTVQAKCRELDDDLRWLVALVSDTGMRLAEAAGLTREDFVQGEGGFLFARVQPHPWRRLKTKGSKRDVPLEGAARWAAERILDQMTSSQFAFPRYNKTDTTNANAASAALNKWMKKYVPAGCSMHSFRHSMRDRLRAVECPSDIVDQIGGWQTDGVGHGYGSGYPLEVLRKWMKAVT</sequence>
<dbReference type="Proteomes" id="UP000183982">
    <property type="component" value="Unassembled WGS sequence"/>
</dbReference>
<keyword evidence="2" id="KW-0229">DNA integration</keyword>
<comment type="similarity">
    <text evidence="1">Belongs to the 'phage' integrase family.</text>
</comment>
<protein>
    <submittedName>
        <fullName evidence="6">Site-specific recombinase XerD</fullName>
    </submittedName>
</protein>
<feature type="domain" description="Tyr recombinase" evidence="5">
    <location>
        <begin position="205"/>
        <end position="392"/>
    </location>
</feature>
<evidence type="ECO:0000256" key="4">
    <source>
        <dbReference type="ARBA" id="ARBA00023172"/>
    </source>
</evidence>
<dbReference type="Pfam" id="PF20172">
    <property type="entry name" value="DUF6538"/>
    <property type="match status" value="1"/>
</dbReference>
<evidence type="ECO:0000313" key="6">
    <source>
        <dbReference type="EMBL" id="SHJ77814.1"/>
    </source>
</evidence>
<keyword evidence="4" id="KW-0233">DNA recombination</keyword>
<dbReference type="EMBL" id="FQZQ01000013">
    <property type="protein sequence ID" value="SHJ77814.1"/>
    <property type="molecule type" value="Genomic_DNA"/>
</dbReference>
<dbReference type="InterPro" id="IPR010998">
    <property type="entry name" value="Integrase_recombinase_N"/>
</dbReference>
<dbReference type="Gene3D" id="1.10.443.10">
    <property type="entry name" value="Intergrase catalytic core"/>
    <property type="match status" value="1"/>
</dbReference>
<dbReference type="PANTHER" id="PTHR30349">
    <property type="entry name" value="PHAGE INTEGRASE-RELATED"/>
    <property type="match status" value="1"/>
</dbReference>
<dbReference type="RefSeq" id="WP_073252899.1">
    <property type="nucleotide sequence ID" value="NZ_FQZQ01000013.1"/>
</dbReference>
<evidence type="ECO:0000259" key="5">
    <source>
        <dbReference type="PROSITE" id="PS51898"/>
    </source>
</evidence>
<keyword evidence="7" id="KW-1185">Reference proteome</keyword>
<dbReference type="InterPro" id="IPR011010">
    <property type="entry name" value="DNA_brk_join_enz"/>
</dbReference>
<dbReference type="GO" id="GO:0003677">
    <property type="term" value="F:DNA binding"/>
    <property type="evidence" value="ECO:0007669"/>
    <property type="project" value="UniProtKB-KW"/>
</dbReference>
<evidence type="ECO:0000256" key="3">
    <source>
        <dbReference type="ARBA" id="ARBA00023125"/>
    </source>
</evidence>
<organism evidence="6 7">
    <name type="scientific">Shimia gijangensis</name>
    <dbReference type="NCBI Taxonomy" id="1470563"/>
    <lineage>
        <taxon>Bacteria</taxon>
        <taxon>Pseudomonadati</taxon>
        <taxon>Pseudomonadota</taxon>
        <taxon>Alphaproteobacteria</taxon>
        <taxon>Rhodobacterales</taxon>
        <taxon>Roseobacteraceae</taxon>
    </lineage>
</organism>
<dbReference type="PANTHER" id="PTHR30349:SF64">
    <property type="entry name" value="PROPHAGE INTEGRASE INTD-RELATED"/>
    <property type="match status" value="1"/>
</dbReference>
<dbReference type="SUPFAM" id="SSF56349">
    <property type="entry name" value="DNA breaking-rejoining enzymes"/>
    <property type="match status" value="1"/>
</dbReference>
<evidence type="ECO:0000256" key="1">
    <source>
        <dbReference type="ARBA" id="ARBA00008857"/>
    </source>
</evidence>
<dbReference type="InterPro" id="IPR013762">
    <property type="entry name" value="Integrase-like_cat_sf"/>
</dbReference>
<accession>A0A1M6M2W0</accession>
<dbReference type="GO" id="GO:0015074">
    <property type="term" value="P:DNA integration"/>
    <property type="evidence" value="ECO:0007669"/>
    <property type="project" value="UniProtKB-KW"/>
</dbReference>
<dbReference type="AlphaFoldDB" id="A0A1M6M2W0"/>
<dbReference type="Pfam" id="PF00589">
    <property type="entry name" value="Phage_integrase"/>
    <property type="match status" value="1"/>
</dbReference>